<protein>
    <submittedName>
        <fullName evidence="3">Uncharacterized protein</fullName>
    </submittedName>
</protein>
<feature type="region of interest" description="Disordered" evidence="1">
    <location>
        <begin position="49"/>
        <end position="84"/>
    </location>
</feature>
<dbReference type="Proteomes" id="UP000712281">
    <property type="component" value="Unassembled WGS sequence"/>
</dbReference>
<name>A0A8S9LCV9_BRACR</name>
<evidence type="ECO:0000256" key="1">
    <source>
        <dbReference type="SAM" id="MobiDB-lite"/>
    </source>
</evidence>
<evidence type="ECO:0000313" key="3">
    <source>
        <dbReference type="EMBL" id="KAF2604755.1"/>
    </source>
</evidence>
<feature type="compositionally biased region" description="Basic residues" evidence="1">
    <location>
        <begin position="64"/>
        <end position="73"/>
    </location>
</feature>
<evidence type="ECO:0000313" key="2">
    <source>
        <dbReference type="EMBL" id="KAF2568847.1"/>
    </source>
</evidence>
<gene>
    <name evidence="2" type="ORF">F2Q68_00025078</name>
    <name evidence="3" type="ORF">F2Q70_00025688</name>
</gene>
<reference evidence="3" key="1">
    <citation type="submission" date="2019-12" db="EMBL/GenBank/DDBJ databases">
        <title>Genome sequencing and annotation of Brassica cretica.</title>
        <authorList>
            <person name="Studholme D.J."/>
            <person name="Sarris P.F."/>
        </authorList>
    </citation>
    <scope>NUCLEOTIDE SEQUENCE</scope>
    <source>
        <strain evidence="2">PFS-001/15</strain>
        <strain evidence="3">PFS-102/07</strain>
        <tissue evidence="3">Leaf</tissue>
    </source>
</reference>
<organism evidence="3">
    <name type="scientific">Brassica cretica</name>
    <name type="common">Mustard</name>
    <dbReference type="NCBI Taxonomy" id="69181"/>
    <lineage>
        <taxon>Eukaryota</taxon>
        <taxon>Viridiplantae</taxon>
        <taxon>Streptophyta</taxon>
        <taxon>Embryophyta</taxon>
        <taxon>Tracheophyta</taxon>
        <taxon>Spermatophyta</taxon>
        <taxon>Magnoliopsida</taxon>
        <taxon>eudicotyledons</taxon>
        <taxon>Gunneridae</taxon>
        <taxon>Pentapetalae</taxon>
        <taxon>rosids</taxon>
        <taxon>malvids</taxon>
        <taxon>Brassicales</taxon>
        <taxon>Brassicaceae</taxon>
        <taxon>Brassiceae</taxon>
        <taxon>Brassica</taxon>
    </lineage>
</organism>
<proteinExistence type="predicted"/>
<dbReference type="EMBL" id="QGKY02000094">
    <property type="protein sequence ID" value="KAF2604755.1"/>
    <property type="molecule type" value="Genomic_DNA"/>
</dbReference>
<comment type="caution">
    <text evidence="3">The sequence shown here is derived from an EMBL/GenBank/DDBJ whole genome shotgun (WGS) entry which is preliminary data.</text>
</comment>
<feature type="region of interest" description="Disordered" evidence="1">
    <location>
        <begin position="1"/>
        <end position="24"/>
    </location>
</feature>
<dbReference type="AlphaFoldDB" id="A0A8S9LCV9"/>
<accession>A0A8S9LCV9</accession>
<dbReference type="EMBL" id="QGKW02001911">
    <property type="protein sequence ID" value="KAF2568847.1"/>
    <property type="molecule type" value="Genomic_DNA"/>
</dbReference>
<feature type="compositionally biased region" description="Polar residues" evidence="1">
    <location>
        <begin position="74"/>
        <end position="84"/>
    </location>
</feature>
<sequence>MEGQPPAFNRQGGQRVNGKAMNDRPSIADALIVDDSSLERNQKTFPVSLNQEDEQDRVSDGMIKKKVKHHSRNPRSSFRLQRRM</sequence>